<feature type="transmembrane region" description="Helical" evidence="13">
    <location>
        <begin position="96"/>
        <end position="115"/>
    </location>
</feature>
<keyword evidence="8 13" id="KW-0812">Transmembrane</keyword>
<keyword evidence="5" id="KW-0813">Transport</keyword>
<dbReference type="NCBIfam" id="TIGR00797">
    <property type="entry name" value="matE"/>
    <property type="match status" value="1"/>
</dbReference>
<evidence type="ECO:0000256" key="10">
    <source>
        <dbReference type="ARBA" id="ARBA00023065"/>
    </source>
</evidence>
<keyword evidence="10" id="KW-0406">Ion transport</keyword>
<feature type="transmembrane region" description="Helical" evidence="13">
    <location>
        <begin position="165"/>
        <end position="186"/>
    </location>
</feature>
<keyword evidence="9 13" id="KW-1133">Transmembrane helix</keyword>
<evidence type="ECO:0000313" key="15">
    <source>
        <dbReference type="Proteomes" id="UP000199708"/>
    </source>
</evidence>
<dbReference type="PANTHER" id="PTHR43298:SF2">
    <property type="entry name" value="FMN_FAD EXPORTER YEEO-RELATED"/>
    <property type="match status" value="1"/>
</dbReference>
<dbReference type="OrthoDB" id="9776324at2"/>
<dbReference type="Proteomes" id="UP000199708">
    <property type="component" value="Unassembled WGS sequence"/>
</dbReference>
<dbReference type="InterPro" id="IPR002528">
    <property type="entry name" value="MATE_fam"/>
</dbReference>
<evidence type="ECO:0000256" key="12">
    <source>
        <dbReference type="ARBA" id="ARBA00031636"/>
    </source>
</evidence>
<dbReference type="AlphaFoldDB" id="A0A1G7QGM2"/>
<keyword evidence="15" id="KW-1185">Reference proteome</keyword>
<accession>A0A1G7QGM2</accession>
<evidence type="ECO:0000256" key="8">
    <source>
        <dbReference type="ARBA" id="ARBA00022692"/>
    </source>
</evidence>
<dbReference type="PANTHER" id="PTHR43298">
    <property type="entry name" value="MULTIDRUG RESISTANCE PROTEIN NORM-RELATED"/>
    <property type="match status" value="1"/>
</dbReference>
<evidence type="ECO:0000256" key="2">
    <source>
        <dbReference type="ARBA" id="ARBA00004651"/>
    </source>
</evidence>
<dbReference type="RefSeq" id="WP_090289176.1">
    <property type="nucleotide sequence ID" value="NZ_FNCK01000002.1"/>
</dbReference>
<dbReference type="InterPro" id="IPR048279">
    <property type="entry name" value="MdtK-like"/>
</dbReference>
<dbReference type="STRING" id="120956.SAMN05421791_10283"/>
<reference evidence="14 15" key="1">
    <citation type="submission" date="2016-10" db="EMBL/GenBank/DDBJ databases">
        <authorList>
            <person name="de Groot N.N."/>
        </authorList>
    </citation>
    <scope>NUCLEOTIDE SEQUENCE [LARGE SCALE GENOMIC DNA]</scope>
    <source>
        <strain evidence="14 15">ATCC BAA-466</strain>
    </source>
</reference>
<comment type="subcellular location">
    <subcellularLocation>
        <location evidence="2">Cell membrane</location>
        <topology evidence="2">Multi-pass membrane protein</topology>
    </subcellularLocation>
</comment>
<evidence type="ECO:0000256" key="11">
    <source>
        <dbReference type="ARBA" id="ARBA00023136"/>
    </source>
</evidence>
<feature type="transmembrane region" description="Helical" evidence="13">
    <location>
        <begin position="47"/>
        <end position="67"/>
    </location>
</feature>
<comment type="function">
    <text evidence="1">Multidrug efflux pump.</text>
</comment>
<protein>
    <recommendedName>
        <fullName evidence="4">Probable multidrug resistance protein NorM</fullName>
    </recommendedName>
    <alternativeName>
        <fullName evidence="12">Multidrug-efflux transporter</fullName>
    </alternativeName>
</protein>
<evidence type="ECO:0000256" key="9">
    <source>
        <dbReference type="ARBA" id="ARBA00022989"/>
    </source>
</evidence>
<feature type="transmembrane region" description="Helical" evidence="13">
    <location>
        <begin position="192"/>
        <end position="217"/>
    </location>
</feature>
<gene>
    <name evidence="14" type="ORF">SAMN05421791_10283</name>
</gene>
<feature type="transmembrane region" description="Helical" evidence="13">
    <location>
        <begin position="325"/>
        <end position="348"/>
    </location>
</feature>
<comment type="similarity">
    <text evidence="3">Belongs to the multi antimicrobial extrusion (MATE) (TC 2.A.66.1) family.</text>
</comment>
<evidence type="ECO:0000313" key="14">
    <source>
        <dbReference type="EMBL" id="SDF97664.1"/>
    </source>
</evidence>
<evidence type="ECO:0000256" key="6">
    <source>
        <dbReference type="ARBA" id="ARBA00022449"/>
    </source>
</evidence>
<dbReference type="GO" id="GO:0005886">
    <property type="term" value="C:plasma membrane"/>
    <property type="evidence" value="ECO:0007669"/>
    <property type="project" value="UniProtKB-SubCell"/>
</dbReference>
<evidence type="ECO:0000256" key="5">
    <source>
        <dbReference type="ARBA" id="ARBA00022448"/>
    </source>
</evidence>
<organism evidence="14 15">
    <name type="scientific">Facklamia miroungae</name>
    <dbReference type="NCBI Taxonomy" id="120956"/>
    <lineage>
        <taxon>Bacteria</taxon>
        <taxon>Bacillati</taxon>
        <taxon>Bacillota</taxon>
        <taxon>Bacilli</taxon>
        <taxon>Lactobacillales</taxon>
        <taxon>Aerococcaceae</taxon>
        <taxon>Facklamia</taxon>
    </lineage>
</organism>
<feature type="transmembrane region" description="Helical" evidence="13">
    <location>
        <begin position="416"/>
        <end position="436"/>
    </location>
</feature>
<sequence length="457" mass="50564">MRNLDLLNWKIFKTMVKLSTPLMLTAFIQMTYTLTDIAWIGRLSTEAVAAAGQVGFALWIASSLMLIPRIGMSVLTAQAYGARDEKTARSYINNGFWLALIMGIIFGSLLIIYRYPFIHFFKLDEDVNQLTEKYLIVIAAGVFLFFINPVLSGAYNSLGNSKTPFAVNALGLVINILLDPILIFGLGPIPALGISGAAMATIFAQFIVFLLYIYAIYRQGDLIYRSRIHVWTFNWSHLKAIFKIGLPPSIQSNAHALVSVLLNRYVASYGAMPLAVTSVGSNIESISWMTTEGFAVAITAMVGQNYGAKLYDRVEGIYQTTVRSLMTIGTVATLVLIVFRMQFFKLFIPDDPQAIALGAIYLLVFGLSQLFMSFEIGGSGFLNGLGKTQQPATVNTVCNLLRIPFAWLFMPQYGVVGVWIAMSLSTILKGVIIFILTRYNWKKLYQTSAINASVDRA</sequence>
<feature type="transmembrane region" description="Helical" evidence="13">
    <location>
        <begin position="135"/>
        <end position="158"/>
    </location>
</feature>
<dbReference type="PIRSF" id="PIRSF006603">
    <property type="entry name" value="DinF"/>
    <property type="match status" value="1"/>
</dbReference>
<dbReference type="GO" id="GO:0015297">
    <property type="term" value="F:antiporter activity"/>
    <property type="evidence" value="ECO:0007669"/>
    <property type="project" value="UniProtKB-KW"/>
</dbReference>
<dbReference type="GO" id="GO:0006811">
    <property type="term" value="P:monoatomic ion transport"/>
    <property type="evidence" value="ECO:0007669"/>
    <property type="project" value="UniProtKB-KW"/>
</dbReference>
<dbReference type="GO" id="GO:0042910">
    <property type="term" value="F:xenobiotic transmembrane transporter activity"/>
    <property type="evidence" value="ECO:0007669"/>
    <property type="project" value="InterPro"/>
</dbReference>
<dbReference type="Pfam" id="PF01554">
    <property type="entry name" value="MatE"/>
    <property type="match status" value="2"/>
</dbReference>
<evidence type="ECO:0000256" key="4">
    <source>
        <dbReference type="ARBA" id="ARBA00020268"/>
    </source>
</evidence>
<dbReference type="InterPro" id="IPR050222">
    <property type="entry name" value="MATE_MdtK"/>
</dbReference>
<keyword evidence="7" id="KW-1003">Cell membrane</keyword>
<feature type="transmembrane region" description="Helical" evidence="13">
    <location>
        <begin position="354"/>
        <end position="372"/>
    </location>
</feature>
<dbReference type="EMBL" id="FNCK01000002">
    <property type="protein sequence ID" value="SDF97664.1"/>
    <property type="molecule type" value="Genomic_DNA"/>
</dbReference>
<keyword evidence="6" id="KW-0050">Antiport</keyword>
<evidence type="ECO:0000256" key="3">
    <source>
        <dbReference type="ARBA" id="ARBA00010199"/>
    </source>
</evidence>
<dbReference type="CDD" id="cd13140">
    <property type="entry name" value="MATE_like_1"/>
    <property type="match status" value="1"/>
</dbReference>
<evidence type="ECO:0000256" key="7">
    <source>
        <dbReference type="ARBA" id="ARBA00022475"/>
    </source>
</evidence>
<feature type="transmembrane region" description="Helical" evidence="13">
    <location>
        <begin position="21"/>
        <end position="41"/>
    </location>
</feature>
<evidence type="ECO:0000256" key="1">
    <source>
        <dbReference type="ARBA" id="ARBA00003408"/>
    </source>
</evidence>
<evidence type="ECO:0000256" key="13">
    <source>
        <dbReference type="SAM" id="Phobius"/>
    </source>
</evidence>
<proteinExistence type="inferred from homology"/>
<keyword evidence="11 13" id="KW-0472">Membrane</keyword>
<name>A0A1G7QGM2_9LACT</name>